<keyword evidence="1" id="KW-1133">Transmembrane helix</keyword>
<dbReference type="EMBL" id="DVNJ01000032">
    <property type="protein sequence ID" value="HIU63317.1"/>
    <property type="molecule type" value="Genomic_DNA"/>
</dbReference>
<dbReference type="AlphaFoldDB" id="A0A9D1MN50"/>
<keyword evidence="1" id="KW-0812">Transmembrane</keyword>
<feature type="transmembrane region" description="Helical" evidence="1">
    <location>
        <begin position="43"/>
        <end position="67"/>
    </location>
</feature>
<proteinExistence type="predicted"/>
<evidence type="ECO:0000256" key="1">
    <source>
        <dbReference type="SAM" id="Phobius"/>
    </source>
</evidence>
<evidence type="ECO:0000313" key="3">
    <source>
        <dbReference type="Proteomes" id="UP000824145"/>
    </source>
</evidence>
<feature type="transmembrane region" description="Helical" evidence="1">
    <location>
        <begin position="12"/>
        <end position="31"/>
    </location>
</feature>
<gene>
    <name evidence="2" type="ORF">IAB07_06080</name>
</gene>
<comment type="caution">
    <text evidence="2">The sequence shown here is derived from an EMBL/GenBank/DDBJ whole genome shotgun (WGS) entry which is preliminary data.</text>
</comment>
<sequence>MTWFNKQSRLVQVILLLIPGVNWITEIIVRWSTFFKKGGALRLIISLIVTFVGFFVGWIDVICVLITKHLLFQ</sequence>
<name>A0A9D1MN50_9FIRM</name>
<dbReference type="Proteomes" id="UP000824145">
    <property type="component" value="Unassembled WGS sequence"/>
</dbReference>
<protein>
    <submittedName>
        <fullName evidence="2">Uncharacterized protein</fullName>
    </submittedName>
</protein>
<reference evidence="2" key="1">
    <citation type="submission" date="2020-10" db="EMBL/GenBank/DDBJ databases">
        <authorList>
            <person name="Gilroy R."/>
        </authorList>
    </citation>
    <scope>NUCLEOTIDE SEQUENCE</scope>
    <source>
        <strain evidence="2">9366</strain>
    </source>
</reference>
<accession>A0A9D1MN50</accession>
<evidence type="ECO:0000313" key="2">
    <source>
        <dbReference type="EMBL" id="HIU63317.1"/>
    </source>
</evidence>
<organism evidence="2 3">
    <name type="scientific">Candidatus Caccalectryoclostridium excrementigallinarum</name>
    <dbReference type="NCBI Taxonomy" id="2840710"/>
    <lineage>
        <taxon>Bacteria</taxon>
        <taxon>Bacillati</taxon>
        <taxon>Bacillota</taxon>
        <taxon>Clostridia</taxon>
        <taxon>Christensenellales</taxon>
        <taxon>Christensenellaceae</taxon>
        <taxon>Christensenellaceae incertae sedis</taxon>
        <taxon>Candidatus Caccalectryoclostridium</taxon>
    </lineage>
</organism>
<keyword evidence="1" id="KW-0472">Membrane</keyword>
<reference evidence="2" key="2">
    <citation type="journal article" date="2021" name="PeerJ">
        <title>Extensive microbial diversity within the chicken gut microbiome revealed by metagenomics and culture.</title>
        <authorList>
            <person name="Gilroy R."/>
            <person name="Ravi A."/>
            <person name="Getino M."/>
            <person name="Pursley I."/>
            <person name="Horton D.L."/>
            <person name="Alikhan N.F."/>
            <person name="Baker D."/>
            <person name="Gharbi K."/>
            <person name="Hall N."/>
            <person name="Watson M."/>
            <person name="Adriaenssens E.M."/>
            <person name="Foster-Nyarko E."/>
            <person name="Jarju S."/>
            <person name="Secka A."/>
            <person name="Antonio M."/>
            <person name="Oren A."/>
            <person name="Chaudhuri R.R."/>
            <person name="La Ragione R."/>
            <person name="Hildebrand F."/>
            <person name="Pallen M.J."/>
        </authorList>
    </citation>
    <scope>NUCLEOTIDE SEQUENCE</scope>
    <source>
        <strain evidence="2">9366</strain>
    </source>
</reference>